<dbReference type="RefSeq" id="XP_021868772.1">
    <property type="nucleotide sequence ID" value="XM_022018637.1"/>
</dbReference>
<accession>A0A1Y1U8Y6</accession>
<sequence length="378" mass="41524">MSASGLNIVHNSHPLVDMESNDPLGPLGPSSRLALRRATLADDPSARRGSARARLARPETSDSTRSNGSGPSALDTTKEDEAMLKWRKWIVEQSNQESTPKKKPIPLVSLKHGSSSEYTPSLSPLPTPDVDFYTTESVRALRDVELAVDHSKVRPLASANPFSDITSRLGSRRIRPLVLELVQALGHYVDALWFVLYPDRPCPWIQTSRTIQAVQEGKKLGYVNVPTGDDVVFWGNEVEHAIREVDEAVGIYKGVGWAFRSAMEEGGYGNVTVGDPNSDVMRLLKDLEDTLWGEALPRPTDLSYEIPYDFDPYASYAVPPAVVMVAAPSRGYHVIDLGEFAGGDEEVSLAEIGRRRHAAWLKAKAERARVIEPSATDV</sequence>
<organism evidence="2 3">
    <name type="scientific">Kockovaella imperatae</name>
    <dbReference type="NCBI Taxonomy" id="4999"/>
    <lineage>
        <taxon>Eukaryota</taxon>
        <taxon>Fungi</taxon>
        <taxon>Dikarya</taxon>
        <taxon>Basidiomycota</taxon>
        <taxon>Agaricomycotina</taxon>
        <taxon>Tremellomycetes</taxon>
        <taxon>Tremellales</taxon>
        <taxon>Cuniculitremaceae</taxon>
        <taxon>Kockovaella</taxon>
    </lineage>
</organism>
<evidence type="ECO:0000313" key="2">
    <source>
        <dbReference type="EMBL" id="ORX34509.1"/>
    </source>
</evidence>
<protein>
    <submittedName>
        <fullName evidence="2">Uncharacterized protein</fullName>
    </submittedName>
</protein>
<gene>
    <name evidence="2" type="ORF">BD324DRAFT_653283</name>
</gene>
<comment type="caution">
    <text evidence="2">The sequence shown here is derived from an EMBL/GenBank/DDBJ whole genome shotgun (WGS) entry which is preliminary data.</text>
</comment>
<reference evidence="2 3" key="1">
    <citation type="submission" date="2017-03" db="EMBL/GenBank/DDBJ databases">
        <title>Widespread Adenine N6-methylation of Active Genes in Fungi.</title>
        <authorList>
            <consortium name="DOE Joint Genome Institute"/>
            <person name="Mondo S.J."/>
            <person name="Dannebaum R.O."/>
            <person name="Kuo R.C."/>
            <person name="Louie K.B."/>
            <person name="Bewick A.J."/>
            <person name="Labutti K."/>
            <person name="Haridas S."/>
            <person name="Kuo A."/>
            <person name="Salamov A."/>
            <person name="Ahrendt S.R."/>
            <person name="Lau R."/>
            <person name="Bowen B.P."/>
            <person name="Lipzen A."/>
            <person name="Sullivan W."/>
            <person name="Andreopoulos W.B."/>
            <person name="Clum A."/>
            <person name="Lindquist E."/>
            <person name="Daum C."/>
            <person name="Northen T.R."/>
            <person name="Ramamoorthy G."/>
            <person name="Schmitz R.J."/>
            <person name="Gryganskyi A."/>
            <person name="Culley D."/>
            <person name="Magnuson J."/>
            <person name="James T.Y."/>
            <person name="O'Malley M.A."/>
            <person name="Stajich J.E."/>
            <person name="Spatafora J.W."/>
            <person name="Visel A."/>
            <person name="Grigoriev I.V."/>
        </authorList>
    </citation>
    <scope>NUCLEOTIDE SEQUENCE [LARGE SCALE GENOMIC DNA]</scope>
    <source>
        <strain evidence="2 3">NRRL Y-17943</strain>
    </source>
</reference>
<evidence type="ECO:0000256" key="1">
    <source>
        <dbReference type="SAM" id="MobiDB-lite"/>
    </source>
</evidence>
<dbReference type="GeneID" id="33560446"/>
<dbReference type="OrthoDB" id="2574658at2759"/>
<dbReference type="AlphaFoldDB" id="A0A1Y1U8Y6"/>
<dbReference type="Proteomes" id="UP000193218">
    <property type="component" value="Unassembled WGS sequence"/>
</dbReference>
<name>A0A1Y1U8Y6_9TREE</name>
<dbReference type="EMBL" id="NBSH01000014">
    <property type="protein sequence ID" value="ORX34509.1"/>
    <property type="molecule type" value="Genomic_DNA"/>
</dbReference>
<proteinExistence type="predicted"/>
<keyword evidence="3" id="KW-1185">Reference proteome</keyword>
<evidence type="ECO:0000313" key="3">
    <source>
        <dbReference type="Proteomes" id="UP000193218"/>
    </source>
</evidence>
<feature type="region of interest" description="Disordered" evidence="1">
    <location>
        <begin position="14"/>
        <end position="78"/>
    </location>
</feature>
<dbReference type="InParanoid" id="A0A1Y1U8Y6"/>